<protein>
    <submittedName>
        <fullName evidence="2">Uncharacterized protein</fullName>
    </submittedName>
</protein>
<sequence>MQVDLFGEPILSNPIQPSSEADAPVDLFGVAINQSTAVEKPKAVRKAPTRLVIDRKALWSSSGYLPGVKELDEDDDLSDALSTSDTRSDNSTIERLEKALGMAPVIKDGKWQTDELGYQYRRVGKPFKGSRVFGKRGSMIWELNRQFVLTSARDALEPVFTDPCCWLIINSVHVLAIRLRMMEEDEDPYACLQAFLQVMTQHDFIDNSRTGETIRRLTKRDQMREKRAAARKAKEEKPVSDSLMREMENDDFDCDE</sequence>
<feature type="compositionally biased region" description="Basic and acidic residues" evidence="1">
    <location>
        <begin position="219"/>
        <end position="247"/>
    </location>
</feature>
<dbReference type="EMBL" id="CP015879">
    <property type="protein sequence ID" value="ANI19012.1"/>
    <property type="molecule type" value="Genomic_DNA"/>
</dbReference>
<gene>
    <name evidence="2" type="ORF">A9C11_33710</name>
</gene>
<keyword evidence="2" id="KW-0614">Plasmid</keyword>
<reference evidence="2 3" key="1">
    <citation type="submission" date="2016-05" db="EMBL/GenBank/DDBJ databases">
        <title>Genome Sequence of Pseudomonas citronellolis Strain SJTE-3, an Estrogens and Persistent Organic Pollutants degradation strain.</title>
        <authorList>
            <person name="Liang R."/>
        </authorList>
    </citation>
    <scope>NUCLEOTIDE SEQUENCE [LARGE SCALE GENOMIC DNA]</scope>
    <source>
        <strain evidence="2 3">SJTE-3</strain>
        <plasmid evidence="3">Plasmid prbl16</plasmid>
    </source>
</reference>
<evidence type="ECO:0000256" key="1">
    <source>
        <dbReference type="SAM" id="MobiDB-lite"/>
    </source>
</evidence>
<feature type="region of interest" description="Disordered" evidence="1">
    <location>
        <begin position="219"/>
        <end position="256"/>
    </location>
</feature>
<proteinExistence type="predicted"/>
<geneLocation type="plasmid" evidence="3">
    <name>prbl16</name>
</geneLocation>
<dbReference type="Proteomes" id="UP000077748">
    <property type="component" value="Plasmid pRBL16"/>
</dbReference>
<dbReference type="AlphaFoldDB" id="A0A1A9KNB4"/>
<evidence type="ECO:0000313" key="2">
    <source>
        <dbReference type="EMBL" id="ANI19012.1"/>
    </source>
</evidence>
<dbReference type="RefSeq" id="WP_010792578.1">
    <property type="nucleotide sequence ID" value="NZ_CP015879.1"/>
</dbReference>
<accession>A0A1A9KNB4</accession>
<name>A0A1A9KNB4_9PSED</name>
<organism evidence="2 3">
    <name type="scientific">Pseudomonas citronellolis</name>
    <dbReference type="NCBI Taxonomy" id="53408"/>
    <lineage>
        <taxon>Bacteria</taxon>
        <taxon>Pseudomonadati</taxon>
        <taxon>Pseudomonadota</taxon>
        <taxon>Gammaproteobacteria</taxon>
        <taxon>Pseudomonadales</taxon>
        <taxon>Pseudomonadaceae</taxon>
        <taxon>Pseudomonas</taxon>
    </lineage>
</organism>
<evidence type="ECO:0000313" key="3">
    <source>
        <dbReference type="Proteomes" id="UP000077748"/>
    </source>
</evidence>